<evidence type="ECO:0000313" key="3">
    <source>
        <dbReference type="Proteomes" id="UP000178930"/>
    </source>
</evidence>
<reference evidence="2 3" key="1">
    <citation type="journal article" date="2016" name="Nat. Commun.">
        <title>Thousands of microbial genomes shed light on interconnected biogeochemical processes in an aquifer system.</title>
        <authorList>
            <person name="Anantharaman K."/>
            <person name="Brown C.T."/>
            <person name="Hug L.A."/>
            <person name="Sharon I."/>
            <person name="Castelle C.J."/>
            <person name="Probst A.J."/>
            <person name="Thomas B.C."/>
            <person name="Singh A."/>
            <person name="Wilkins M.J."/>
            <person name="Karaoz U."/>
            <person name="Brodie E.L."/>
            <person name="Williams K.H."/>
            <person name="Hubbard S.S."/>
            <person name="Banfield J.F."/>
        </authorList>
    </citation>
    <scope>NUCLEOTIDE SEQUENCE [LARGE SCALE GENOMIC DNA]</scope>
</reference>
<evidence type="ECO:0000313" key="2">
    <source>
        <dbReference type="EMBL" id="OGY45098.1"/>
    </source>
</evidence>
<keyword evidence="1" id="KW-0472">Membrane</keyword>
<keyword evidence="1" id="KW-0812">Transmembrane</keyword>
<accession>A0A1G1XYI5</accession>
<evidence type="ECO:0000256" key="1">
    <source>
        <dbReference type="SAM" id="Phobius"/>
    </source>
</evidence>
<sequence>MDFDIDLTFVIWILSLLFSVLKYFYIFNNFSLSRHNNLLLEGADVKSASRLYVGKGGMPLRRGSFAYWFKL</sequence>
<name>A0A1G1XYI5_9BACT</name>
<dbReference type="EMBL" id="MHIB01000005">
    <property type="protein sequence ID" value="OGY45098.1"/>
    <property type="molecule type" value="Genomic_DNA"/>
</dbReference>
<keyword evidence="1" id="KW-1133">Transmembrane helix</keyword>
<feature type="transmembrane region" description="Helical" evidence="1">
    <location>
        <begin position="6"/>
        <end position="25"/>
    </location>
</feature>
<dbReference type="AlphaFoldDB" id="A0A1G1XYI5"/>
<organism evidence="2 3">
    <name type="scientific">Candidatus Buchananbacteria bacterium RIFCSPHIGHO2_01_FULL_39_14</name>
    <dbReference type="NCBI Taxonomy" id="1797532"/>
    <lineage>
        <taxon>Bacteria</taxon>
        <taxon>Candidatus Buchananiibacteriota</taxon>
    </lineage>
</organism>
<protein>
    <submittedName>
        <fullName evidence="2">Uncharacterized protein</fullName>
    </submittedName>
</protein>
<dbReference type="STRING" id="1797532.A2729_05425"/>
<comment type="caution">
    <text evidence="2">The sequence shown here is derived from an EMBL/GenBank/DDBJ whole genome shotgun (WGS) entry which is preliminary data.</text>
</comment>
<dbReference type="Proteomes" id="UP000178930">
    <property type="component" value="Unassembled WGS sequence"/>
</dbReference>
<gene>
    <name evidence="2" type="ORF">A2729_05425</name>
</gene>
<proteinExistence type="predicted"/>